<evidence type="ECO:0000313" key="2">
    <source>
        <dbReference type="Proteomes" id="UP000245383"/>
    </source>
</evidence>
<reference evidence="1 2" key="1">
    <citation type="journal article" date="2018" name="MBio">
        <title>Comparative Genomics Reveals the Core Gene Toolbox for the Fungus-Insect Symbiosis.</title>
        <authorList>
            <person name="Wang Y."/>
            <person name="Stata M."/>
            <person name="Wang W."/>
            <person name="Stajich J.E."/>
            <person name="White M.M."/>
            <person name="Moncalvo J.M."/>
        </authorList>
    </citation>
    <scope>NUCLEOTIDE SEQUENCE [LARGE SCALE GENOMIC DNA]</scope>
    <source>
        <strain evidence="1 2">SWE-8-4</strain>
    </source>
</reference>
<sequence>MKLKLEGAEFKPQMCYSNTHSLQKDGKRKEFIQSCSRLTCMNYQNPPLNKAAFSRDNDKDIVPISAVKRLISVLVNDHAKQNL</sequence>
<protein>
    <submittedName>
        <fullName evidence="1">Uncharacterized protein</fullName>
    </submittedName>
</protein>
<dbReference type="AlphaFoldDB" id="A0A2T9Y209"/>
<dbReference type="EMBL" id="MBFR01000681">
    <property type="protein sequence ID" value="PVU86389.1"/>
    <property type="molecule type" value="Genomic_DNA"/>
</dbReference>
<gene>
    <name evidence="1" type="ORF">BB561_006721</name>
</gene>
<organism evidence="1 2">
    <name type="scientific">Smittium simulii</name>
    <dbReference type="NCBI Taxonomy" id="133385"/>
    <lineage>
        <taxon>Eukaryota</taxon>
        <taxon>Fungi</taxon>
        <taxon>Fungi incertae sedis</taxon>
        <taxon>Zoopagomycota</taxon>
        <taxon>Kickxellomycotina</taxon>
        <taxon>Harpellomycetes</taxon>
        <taxon>Harpellales</taxon>
        <taxon>Legeriomycetaceae</taxon>
        <taxon>Smittium</taxon>
    </lineage>
</organism>
<proteinExistence type="predicted"/>
<evidence type="ECO:0000313" key="1">
    <source>
        <dbReference type="EMBL" id="PVU86389.1"/>
    </source>
</evidence>
<accession>A0A2T9Y209</accession>
<keyword evidence="2" id="KW-1185">Reference proteome</keyword>
<name>A0A2T9Y209_9FUNG</name>
<comment type="caution">
    <text evidence="1">The sequence shown here is derived from an EMBL/GenBank/DDBJ whole genome shotgun (WGS) entry which is preliminary data.</text>
</comment>
<dbReference type="Proteomes" id="UP000245383">
    <property type="component" value="Unassembled WGS sequence"/>
</dbReference>